<dbReference type="KEGG" id="taz:TREAZ_2173"/>
<keyword evidence="1" id="KW-0732">Signal</keyword>
<evidence type="ECO:0000313" key="3">
    <source>
        <dbReference type="EMBL" id="AEF83411.1"/>
    </source>
</evidence>
<dbReference type="AlphaFoldDB" id="F5Y8T3"/>
<dbReference type="Gene3D" id="2.30.30.40">
    <property type="entry name" value="SH3 Domains"/>
    <property type="match status" value="1"/>
</dbReference>
<dbReference type="OrthoDB" id="9813873at2"/>
<protein>
    <recommendedName>
        <fullName evidence="2">SH3b domain-containing protein</fullName>
    </recommendedName>
</protein>
<feature type="chain" id="PRO_5003335046" description="SH3b domain-containing protein" evidence="1">
    <location>
        <begin position="21"/>
        <end position="158"/>
    </location>
</feature>
<dbReference type="InParanoid" id="F5Y8T3"/>
<feature type="domain" description="SH3b" evidence="2">
    <location>
        <begin position="25"/>
        <end position="88"/>
    </location>
</feature>
<name>F5Y8T3_LEAAZ</name>
<dbReference type="SMART" id="SM00287">
    <property type="entry name" value="SH3b"/>
    <property type="match status" value="1"/>
</dbReference>
<dbReference type="Pfam" id="PF08239">
    <property type="entry name" value="SH3_3"/>
    <property type="match status" value="1"/>
</dbReference>
<keyword evidence="4" id="KW-1185">Reference proteome</keyword>
<organism evidence="3 4">
    <name type="scientific">Leadbettera azotonutricia (strain ATCC BAA-888 / DSM 13862 / ZAS-9)</name>
    <name type="common">Treponema azotonutricium</name>
    <dbReference type="NCBI Taxonomy" id="545695"/>
    <lineage>
        <taxon>Bacteria</taxon>
        <taxon>Pseudomonadati</taxon>
        <taxon>Spirochaetota</taxon>
        <taxon>Spirochaetia</taxon>
        <taxon>Spirochaetales</taxon>
        <taxon>Breznakiellaceae</taxon>
        <taxon>Leadbettera</taxon>
    </lineage>
</organism>
<accession>F5Y8T3</accession>
<evidence type="ECO:0000259" key="2">
    <source>
        <dbReference type="SMART" id="SM00287"/>
    </source>
</evidence>
<feature type="signal peptide" evidence="1">
    <location>
        <begin position="1"/>
        <end position="20"/>
    </location>
</feature>
<reference evidence="4" key="1">
    <citation type="submission" date="2009-12" db="EMBL/GenBank/DDBJ databases">
        <title>Complete sequence of Treponema azotonutricium strain ZAS-9.</title>
        <authorList>
            <person name="Tetu S.G."/>
            <person name="Matson E."/>
            <person name="Ren Q."/>
            <person name="Seshadri R."/>
            <person name="Elbourne L."/>
            <person name="Hassan K.A."/>
            <person name="Durkin A."/>
            <person name="Radune D."/>
            <person name="Mohamoud Y."/>
            <person name="Shay R."/>
            <person name="Jin S."/>
            <person name="Zhang X."/>
            <person name="Lucey K."/>
            <person name="Ballor N.R."/>
            <person name="Ottesen E."/>
            <person name="Rosenthal R."/>
            <person name="Allen A."/>
            <person name="Leadbetter J.R."/>
            <person name="Paulsen I.T."/>
        </authorList>
    </citation>
    <scope>NUCLEOTIDE SEQUENCE [LARGE SCALE GENOMIC DNA]</scope>
    <source>
        <strain evidence="4">ATCC BAA-888 / DSM 13862 / ZAS-9</strain>
    </source>
</reference>
<evidence type="ECO:0000256" key="1">
    <source>
        <dbReference type="SAM" id="SignalP"/>
    </source>
</evidence>
<dbReference type="HOGENOM" id="CLU_137994_1_0_12"/>
<gene>
    <name evidence="3" type="ordered locus">TREAZ_2173</name>
</gene>
<dbReference type="EMBL" id="CP001841">
    <property type="protein sequence ID" value="AEF83411.1"/>
    <property type="molecule type" value="Genomic_DNA"/>
</dbReference>
<evidence type="ECO:0000313" key="4">
    <source>
        <dbReference type="Proteomes" id="UP000009222"/>
    </source>
</evidence>
<dbReference type="Proteomes" id="UP000009222">
    <property type="component" value="Chromosome"/>
</dbReference>
<dbReference type="STRING" id="545695.TREAZ_2173"/>
<dbReference type="InterPro" id="IPR003646">
    <property type="entry name" value="SH3-like_bac-type"/>
</dbReference>
<proteinExistence type="predicted"/>
<sequence>MKKFFLLTGLLVFLATAAFAQIAKGNSAWVSAKTVAVKSSTGFFASKRGTLAYGDQVSVLQVKGSWAEIRSSNGAVTGWIATSSLSARRIVATGSGSGASASEVALAGKGFNQEVENAYKADGDLNYADVDKTEAITVAEDVLLKFITDGHLFAGEQQ</sequence>
<reference evidence="3 4" key="2">
    <citation type="journal article" date="2011" name="ISME J.">
        <title>RNA-seq reveals cooperative metabolic interactions between two termite-gut spirochete species in co-culture.</title>
        <authorList>
            <person name="Rosenthal A.Z."/>
            <person name="Matson E.G."/>
            <person name="Eldar A."/>
            <person name="Leadbetter J.R."/>
        </authorList>
    </citation>
    <scope>NUCLEOTIDE SEQUENCE [LARGE SCALE GENOMIC DNA]</scope>
    <source>
        <strain evidence="4">ATCC BAA-888 / DSM 13862 / ZAS-9</strain>
    </source>
</reference>
<dbReference type="RefSeq" id="WP_015709877.1">
    <property type="nucleotide sequence ID" value="NC_015577.1"/>
</dbReference>
<dbReference type="eggNOG" id="COG3807">
    <property type="taxonomic scope" value="Bacteria"/>
</dbReference>